<reference evidence="4 5" key="1">
    <citation type="submission" date="2017-11" db="EMBL/GenBank/DDBJ databases">
        <title>Genomic Encyclopedia of Archaeal and Bacterial Type Strains, Phase II (KMG-II): From Individual Species to Whole Genera.</title>
        <authorList>
            <person name="Goeker M."/>
        </authorList>
    </citation>
    <scope>NUCLEOTIDE SEQUENCE [LARGE SCALE GENOMIC DNA]</scope>
    <source>
        <strain evidence="4 5">DSM 22413</strain>
    </source>
</reference>
<name>A0A2M8W3I9_9MICO</name>
<feature type="domain" description="N-acetyltransferase" evidence="3">
    <location>
        <begin position="5"/>
        <end position="164"/>
    </location>
</feature>
<dbReference type="PANTHER" id="PTHR43877">
    <property type="entry name" value="AMINOALKYLPHOSPHONATE N-ACETYLTRANSFERASE-RELATED-RELATED"/>
    <property type="match status" value="1"/>
</dbReference>
<comment type="caution">
    <text evidence="4">The sequence shown here is derived from an EMBL/GenBank/DDBJ whole genome shotgun (WGS) entry which is preliminary data.</text>
</comment>
<dbReference type="InterPro" id="IPR050832">
    <property type="entry name" value="Bact_Acetyltransf"/>
</dbReference>
<evidence type="ECO:0000256" key="1">
    <source>
        <dbReference type="ARBA" id="ARBA00022679"/>
    </source>
</evidence>
<evidence type="ECO:0000259" key="3">
    <source>
        <dbReference type="PROSITE" id="PS51186"/>
    </source>
</evidence>
<keyword evidence="2" id="KW-0012">Acyltransferase</keyword>
<dbReference type="AlphaFoldDB" id="A0A2M8W3I9"/>
<dbReference type="EMBL" id="PGTZ01000012">
    <property type="protein sequence ID" value="PJI85459.1"/>
    <property type="molecule type" value="Genomic_DNA"/>
</dbReference>
<dbReference type="OrthoDB" id="5192872at2"/>
<keyword evidence="4" id="KW-0689">Ribosomal protein</keyword>
<proteinExistence type="predicted"/>
<dbReference type="Proteomes" id="UP000231586">
    <property type="component" value="Unassembled WGS sequence"/>
</dbReference>
<dbReference type="Pfam" id="PF00583">
    <property type="entry name" value="Acetyltransf_1"/>
    <property type="match status" value="1"/>
</dbReference>
<organism evidence="4 5">
    <name type="scientific">Luteimicrobium subarcticum</name>
    <dbReference type="NCBI Taxonomy" id="620910"/>
    <lineage>
        <taxon>Bacteria</taxon>
        <taxon>Bacillati</taxon>
        <taxon>Actinomycetota</taxon>
        <taxon>Actinomycetes</taxon>
        <taxon>Micrococcales</taxon>
        <taxon>Luteimicrobium</taxon>
    </lineage>
</organism>
<gene>
    <name evidence="4" type="ORF">CLV34_2971</name>
</gene>
<evidence type="ECO:0000256" key="2">
    <source>
        <dbReference type="ARBA" id="ARBA00023315"/>
    </source>
</evidence>
<evidence type="ECO:0000313" key="4">
    <source>
        <dbReference type="EMBL" id="PJI85459.1"/>
    </source>
</evidence>
<dbReference type="InterPro" id="IPR016181">
    <property type="entry name" value="Acyl_CoA_acyltransferase"/>
</dbReference>
<keyword evidence="4" id="KW-0687">Ribonucleoprotein</keyword>
<accession>A0A2M8W3I9</accession>
<dbReference type="SUPFAM" id="SSF55729">
    <property type="entry name" value="Acyl-CoA N-acyltransferases (Nat)"/>
    <property type="match status" value="1"/>
</dbReference>
<dbReference type="RefSeq" id="WP_157803873.1">
    <property type="nucleotide sequence ID" value="NZ_PGTZ01000012.1"/>
</dbReference>
<dbReference type="InterPro" id="IPR000182">
    <property type="entry name" value="GNAT_dom"/>
</dbReference>
<dbReference type="CDD" id="cd04301">
    <property type="entry name" value="NAT_SF"/>
    <property type="match status" value="1"/>
</dbReference>
<dbReference type="GO" id="GO:0016747">
    <property type="term" value="F:acyltransferase activity, transferring groups other than amino-acyl groups"/>
    <property type="evidence" value="ECO:0007669"/>
    <property type="project" value="InterPro"/>
</dbReference>
<dbReference type="PROSITE" id="PS51186">
    <property type="entry name" value="GNAT"/>
    <property type="match status" value="1"/>
</dbReference>
<dbReference type="Gene3D" id="3.40.630.30">
    <property type="match status" value="1"/>
</dbReference>
<dbReference type="GO" id="GO:0005840">
    <property type="term" value="C:ribosome"/>
    <property type="evidence" value="ECO:0007669"/>
    <property type="project" value="UniProtKB-KW"/>
</dbReference>
<sequence length="225" mass="23975">MRVDVEVRAARPDEVPELAALCVLARSEASTGAQVCSGERETVAGQLGVLLSVPGGFGLVAVSHGVVVGLVLGRTLGPTAFLERRVVYLEALYVRPDARRHGVGHALLAGVADRAVTDGAAEVYAMPAPGARGTQRFLARLGFAPAATHRVVTTTTLQRRLAVEHHPSRRRAHTGLEELIARRRRSRAGVSPERAPGTVRDPRTIDVAVDDLDDDRPTELGRLVG</sequence>
<keyword evidence="1" id="KW-0808">Transferase</keyword>
<protein>
    <submittedName>
        <fullName evidence="4">Ribosomal protein S18 acetylase RimI-like enzyme</fullName>
    </submittedName>
</protein>
<evidence type="ECO:0000313" key="5">
    <source>
        <dbReference type="Proteomes" id="UP000231586"/>
    </source>
</evidence>
<keyword evidence="5" id="KW-1185">Reference proteome</keyword>